<feature type="transmembrane region" description="Helical" evidence="12">
    <location>
        <begin position="253"/>
        <end position="277"/>
    </location>
</feature>
<feature type="transmembrane region" description="Helical" evidence="12">
    <location>
        <begin position="153"/>
        <end position="174"/>
    </location>
</feature>
<evidence type="ECO:0000256" key="7">
    <source>
        <dbReference type="ARBA" id="ARBA00022723"/>
    </source>
</evidence>
<gene>
    <name evidence="13" type="ordered locus">Sulac_1360</name>
</gene>
<protein>
    <submittedName>
        <fullName evidence="13">Cytochrome bd quinol oxidase subunit 2 apoprotein</fullName>
        <ecNumber evidence="13">1.10.3.-</ecNumber>
    </submittedName>
</protein>
<evidence type="ECO:0000256" key="12">
    <source>
        <dbReference type="SAM" id="Phobius"/>
    </source>
</evidence>
<keyword evidence="6 12" id="KW-0812">Transmembrane</keyword>
<dbReference type="PATRIC" id="fig|679936.5.peg.1425"/>
<evidence type="ECO:0000256" key="8">
    <source>
        <dbReference type="ARBA" id="ARBA00022982"/>
    </source>
</evidence>
<dbReference type="Pfam" id="PF02322">
    <property type="entry name" value="Cyt_bd_oxida_II"/>
    <property type="match status" value="1"/>
</dbReference>
<evidence type="ECO:0000256" key="2">
    <source>
        <dbReference type="ARBA" id="ARBA00007543"/>
    </source>
</evidence>
<dbReference type="GO" id="GO:0019646">
    <property type="term" value="P:aerobic electron transport chain"/>
    <property type="evidence" value="ECO:0007669"/>
    <property type="project" value="TreeGrafter"/>
</dbReference>
<dbReference type="NCBIfam" id="TIGR00203">
    <property type="entry name" value="cydB"/>
    <property type="match status" value="1"/>
</dbReference>
<evidence type="ECO:0000256" key="4">
    <source>
        <dbReference type="ARBA" id="ARBA00022475"/>
    </source>
</evidence>
<dbReference type="EMBL" id="CP003179">
    <property type="protein sequence ID" value="AEW04857.1"/>
    <property type="molecule type" value="Genomic_DNA"/>
</dbReference>
<comment type="similarity">
    <text evidence="2">Belongs to the cytochrome ubiquinol oxidase subunit 2 family.</text>
</comment>
<dbReference type="Proteomes" id="UP000005439">
    <property type="component" value="Chromosome"/>
</dbReference>
<dbReference type="EC" id="1.10.3.-" evidence="13"/>
<evidence type="ECO:0000256" key="9">
    <source>
        <dbReference type="ARBA" id="ARBA00022989"/>
    </source>
</evidence>
<reference evidence="13 14" key="2">
    <citation type="journal article" date="2012" name="Stand. Genomic Sci.">
        <title>Complete genome sequence of the moderately thermophilic mineral-sulfide-oxidizing firmicute Sulfobacillus acidophilus type strain (NAL(T)).</title>
        <authorList>
            <person name="Anderson I."/>
            <person name="Chertkov O."/>
            <person name="Chen A."/>
            <person name="Saunders E."/>
            <person name="Lapidus A."/>
            <person name="Nolan M."/>
            <person name="Lucas S."/>
            <person name="Hammon N."/>
            <person name="Deshpande S."/>
            <person name="Cheng J.F."/>
            <person name="Han C."/>
            <person name="Tapia R."/>
            <person name="Goodwin L.A."/>
            <person name="Pitluck S."/>
            <person name="Liolios K."/>
            <person name="Pagani I."/>
            <person name="Ivanova N."/>
            <person name="Mikhailova N."/>
            <person name="Pati A."/>
            <person name="Palaniappan K."/>
            <person name="Land M."/>
            <person name="Pan C."/>
            <person name="Rohde M."/>
            <person name="Pukall R."/>
            <person name="Goker M."/>
            <person name="Detter J.C."/>
            <person name="Woyke T."/>
            <person name="Bristow J."/>
            <person name="Eisen J.A."/>
            <person name="Markowitz V."/>
            <person name="Hugenholtz P."/>
            <person name="Kyrpides N.C."/>
            <person name="Klenk H.P."/>
            <person name="Mavromatis K."/>
        </authorList>
    </citation>
    <scope>NUCLEOTIDE SEQUENCE [LARGE SCALE GENOMIC DNA]</scope>
    <source>
        <strain evidence="14">ATCC 700253 / DSM 10332 / NAL</strain>
    </source>
</reference>
<dbReference type="GO" id="GO:0016682">
    <property type="term" value="F:oxidoreductase activity, acting on diphenols and related substances as donors, oxygen as acceptor"/>
    <property type="evidence" value="ECO:0007669"/>
    <property type="project" value="TreeGrafter"/>
</dbReference>
<keyword evidence="4" id="KW-1003">Cell membrane</keyword>
<keyword evidence="8" id="KW-0249">Electron transport</keyword>
<evidence type="ECO:0000313" key="13">
    <source>
        <dbReference type="EMBL" id="AEW04857.1"/>
    </source>
</evidence>
<feature type="transmembrane region" description="Helical" evidence="12">
    <location>
        <begin position="195"/>
        <end position="217"/>
    </location>
</feature>
<keyword evidence="7" id="KW-0479">Metal-binding</keyword>
<evidence type="ECO:0000256" key="5">
    <source>
        <dbReference type="ARBA" id="ARBA00022617"/>
    </source>
</evidence>
<reference evidence="14" key="1">
    <citation type="submission" date="2011-12" db="EMBL/GenBank/DDBJ databases">
        <title>The complete genome of chromosome of Sulfobacillus acidophilus DSM 10332.</title>
        <authorList>
            <person name="Lucas S."/>
            <person name="Han J."/>
            <person name="Lapidus A."/>
            <person name="Bruce D."/>
            <person name="Goodwin L."/>
            <person name="Pitluck S."/>
            <person name="Peters L."/>
            <person name="Kyrpides N."/>
            <person name="Mavromatis K."/>
            <person name="Ivanova N."/>
            <person name="Mikhailova N."/>
            <person name="Chertkov O."/>
            <person name="Saunders E."/>
            <person name="Detter J.C."/>
            <person name="Tapia R."/>
            <person name="Han C."/>
            <person name="Land M."/>
            <person name="Hauser L."/>
            <person name="Markowitz V."/>
            <person name="Cheng J.-F."/>
            <person name="Hugenholtz P."/>
            <person name="Woyke T."/>
            <person name="Wu D."/>
            <person name="Pukall R."/>
            <person name="Gehrich-Schroeter G."/>
            <person name="Schneider S."/>
            <person name="Klenk H.-P."/>
            <person name="Eisen J.A."/>
        </authorList>
    </citation>
    <scope>NUCLEOTIDE SEQUENCE [LARGE SCALE GENOMIC DNA]</scope>
    <source>
        <strain evidence="14">ATCC 700253 / DSM 10332 / NAL</strain>
    </source>
</reference>
<accession>G8TWF9</accession>
<dbReference type="STRING" id="679936.Sulac_1360"/>
<keyword evidence="13" id="KW-0560">Oxidoreductase</keyword>
<keyword evidence="11 12" id="KW-0472">Membrane</keyword>
<feature type="transmembrane region" description="Helical" evidence="12">
    <location>
        <begin position="114"/>
        <end position="133"/>
    </location>
</feature>
<name>G8TWF9_SULAD</name>
<keyword evidence="5" id="KW-0349">Heme</keyword>
<feature type="transmembrane region" description="Helical" evidence="12">
    <location>
        <begin position="82"/>
        <end position="102"/>
    </location>
</feature>
<evidence type="ECO:0000256" key="3">
    <source>
        <dbReference type="ARBA" id="ARBA00022448"/>
    </source>
</evidence>
<sequence length="337" mass="37582">MNLPTIWFVLIAALFVGYLFLEGFDYGVGILVPFVGRTDQERRAVLATIGPVWDANEVWLITAGATIFAAFPNWYATLFSGFYLALALLLVALIIRGVALEFRSKDDRAGWRRFWDWMIMGSSAVPALVWGIAMGNMLHGVPINRQMNFVGNFGSLINPYALVGGLASLLLFTLHGALYLTLKAPPELSERARKAAFRVGGLATVFYFLFVLMSYSYASLSHRLGVDPGPIPVMAGVSMLAIRLFLPQRQYGAAFAMTGLTIVLSVISVFLTLYPRVMISTLNPHWNLTIYNASSNLYSLQVMSIVATVLLPIVLAYQAWTYWVFRRRVSLKDTRHY</sequence>
<keyword evidence="10" id="KW-0408">Iron</keyword>
<evidence type="ECO:0000256" key="6">
    <source>
        <dbReference type="ARBA" id="ARBA00022692"/>
    </source>
</evidence>
<keyword evidence="9 12" id="KW-1133">Transmembrane helix</keyword>
<dbReference type="AlphaFoldDB" id="G8TWF9"/>
<dbReference type="PANTHER" id="PTHR43141">
    <property type="entry name" value="CYTOCHROME BD2 SUBUNIT II"/>
    <property type="match status" value="1"/>
</dbReference>
<feature type="transmembrane region" description="Helical" evidence="12">
    <location>
        <begin position="297"/>
        <end position="325"/>
    </location>
</feature>
<dbReference type="GO" id="GO:0009055">
    <property type="term" value="F:electron transfer activity"/>
    <property type="evidence" value="ECO:0007669"/>
    <property type="project" value="TreeGrafter"/>
</dbReference>
<dbReference type="HOGENOM" id="CLU_049294_0_1_9"/>
<evidence type="ECO:0000256" key="1">
    <source>
        <dbReference type="ARBA" id="ARBA00004651"/>
    </source>
</evidence>
<evidence type="ECO:0000256" key="10">
    <source>
        <dbReference type="ARBA" id="ARBA00023004"/>
    </source>
</evidence>
<dbReference type="PIRSF" id="PIRSF000267">
    <property type="entry name" value="Cyt_oxidse_sub2"/>
    <property type="match status" value="1"/>
</dbReference>
<feature type="transmembrane region" description="Helical" evidence="12">
    <location>
        <begin position="229"/>
        <end position="246"/>
    </location>
</feature>
<evidence type="ECO:0000256" key="11">
    <source>
        <dbReference type="ARBA" id="ARBA00023136"/>
    </source>
</evidence>
<evidence type="ECO:0000313" key="14">
    <source>
        <dbReference type="Proteomes" id="UP000005439"/>
    </source>
</evidence>
<dbReference type="PANTHER" id="PTHR43141:SF5">
    <property type="entry name" value="CYTOCHROME BD-I UBIQUINOL OXIDASE SUBUNIT 2"/>
    <property type="match status" value="1"/>
</dbReference>
<dbReference type="InterPro" id="IPR003317">
    <property type="entry name" value="Cyt-d_oxidase_su2"/>
</dbReference>
<organism evidence="13 14">
    <name type="scientific">Sulfobacillus acidophilus (strain ATCC 700253 / DSM 10332 / NAL)</name>
    <dbReference type="NCBI Taxonomy" id="679936"/>
    <lineage>
        <taxon>Bacteria</taxon>
        <taxon>Bacillati</taxon>
        <taxon>Bacillota</taxon>
        <taxon>Clostridia</taxon>
        <taxon>Eubacteriales</taxon>
        <taxon>Clostridiales Family XVII. Incertae Sedis</taxon>
        <taxon>Sulfobacillus</taxon>
    </lineage>
</organism>
<feature type="transmembrane region" description="Helical" evidence="12">
    <location>
        <begin position="6"/>
        <end position="36"/>
    </location>
</feature>
<keyword evidence="3" id="KW-0813">Transport</keyword>
<dbReference type="GO" id="GO:0070069">
    <property type="term" value="C:cytochrome complex"/>
    <property type="evidence" value="ECO:0007669"/>
    <property type="project" value="TreeGrafter"/>
</dbReference>
<dbReference type="KEGG" id="sap:Sulac_1360"/>
<keyword evidence="14" id="KW-1185">Reference proteome</keyword>
<dbReference type="GO" id="GO:0005886">
    <property type="term" value="C:plasma membrane"/>
    <property type="evidence" value="ECO:0007669"/>
    <property type="project" value="UniProtKB-SubCell"/>
</dbReference>
<comment type="subcellular location">
    <subcellularLocation>
        <location evidence="1">Cell membrane</location>
        <topology evidence="1">Multi-pass membrane protein</topology>
    </subcellularLocation>
</comment>
<proteinExistence type="inferred from homology"/>
<dbReference type="GO" id="GO:0046872">
    <property type="term" value="F:metal ion binding"/>
    <property type="evidence" value="ECO:0007669"/>
    <property type="project" value="UniProtKB-KW"/>
</dbReference>